<organism evidence="1 2">
    <name type="scientific">Flavobacterium xueshanense</name>
    <dbReference type="NCBI Taxonomy" id="935223"/>
    <lineage>
        <taxon>Bacteria</taxon>
        <taxon>Pseudomonadati</taxon>
        <taxon>Bacteroidota</taxon>
        <taxon>Flavobacteriia</taxon>
        <taxon>Flavobacteriales</taxon>
        <taxon>Flavobacteriaceae</taxon>
        <taxon>Flavobacterium</taxon>
    </lineage>
</organism>
<gene>
    <name evidence="1" type="ORF">SAMN04488131_10366</name>
</gene>
<dbReference type="STRING" id="935223.SAMN04488131_10366"/>
<dbReference type="InterPro" id="IPR019292">
    <property type="entry name" value="McrC"/>
</dbReference>
<dbReference type="PANTHER" id="PTHR38733">
    <property type="entry name" value="PROTEIN MCRC"/>
    <property type="match status" value="1"/>
</dbReference>
<evidence type="ECO:0000313" key="2">
    <source>
        <dbReference type="Proteomes" id="UP000198596"/>
    </source>
</evidence>
<name>A0A1I2CHR2_9FLAO</name>
<dbReference type="PANTHER" id="PTHR38733:SF1">
    <property type="entry name" value="TYPE IV METHYL-DIRECTED RESTRICTION ENZYME ECOKMCRBC"/>
    <property type="match status" value="1"/>
</dbReference>
<dbReference type="EMBL" id="FONQ01000003">
    <property type="protein sequence ID" value="SFE67353.1"/>
    <property type="molecule type" value="Genomic_DNA"/>
</dbReference>
<evidence type="ECO:0000313" key="1">
    <source>
        <dbReference type="EMBL" id="SFE67353.1"/>
    </source>
</evidence>
<keyword evidence="2" id="KW-1185">Reference proteome</keyword>
<sequence>MSLFLQTSNSKHFVEHHHCYFEDIANEIDVPKLPQPILFLQNEKAVCFEINVHTRRIQTNYYIGVDWIIEKEKAIYVEPKLNKNSKEQTDYLKMLFSALKHPEVAKHTYDLFEIKWEKTPIAITQEQDLLSPLLVVQYLRLVKEIVRKGLKKSYYKVENNLYAKVKGKVLVSQTIKQNLVKNKPLHTYCSYDEFGLNSLENRLLKKALVFVQRYLPTIKNLQNEKYTTEIFNYINPAFEFVSDEVNLHDVKHTKTNAFYKEYDEAIKLAKLILKRFGYNITNTQQKTIKTPPFWIDMSKLFELYVLGLLKDAYGSHALYGGKEAKLSYGLPDYLITKDGIKCIADAKYKTLYNEKGQYDIDNIRQLSAYARDKKVFSKLDINEKEIIDCLIIYPLIDQSSILDFKIDFECFEEVDPFVGFKKIGVPIPIINKI</sequence>
<dbReference type="Proteomes" id="UP000198596">
    <property type="component" value="Unassembled WGS sequence"/>
</dbReference>
<proteinExistence type="predicted"/>
<reference evidence="2" key="1">
    <citation type="submission" date="2016-10" db="EMBL/GenBank/DDBJ databases">
        <authorList>
            <person name="Varghese N."/>
            <person name="Submissions S."/>
        </authorList>
    </citation>
    <scope>NUCLEOTIDE SEQUENCE [LARGE SCALE GENOMIC DNA]</scope>
    <source>
        <strain evidence="2">CGMCC 1.9227</strain>
    </source>
</reference>
<accession>A0A1I2CHR2</accession>
<dbReference type="Pfam" id="PF10117">
    <property type="entry name" value="McrBC"/>
    <property type="match status" value="1"/>
</dbReference>
<dbReference type="RefSeq" id="WP_091203584.1">
    <property type="nucleotide sequence ID" value="NZ_FONQ01000003.1"/>
</dbReference>
<protein>
    <submittedName>
        <fullName evidence="1">5-methylcytosine-specific restriction enzyme subunit McrC</fullName>
    </submittedName>
</protein>
<dbReference type="AlphaFoldDB" id="A0A1I2CHR2"/>
<dbReference type="OrthoDB" id="828100at2"/>